<dbReference type="EMBL" id="QGDH01000072">
    <property type="protein sequence ID" value="RAR09707.1"/>
    <property type="molecule type" value="Genomic_DNA"/>
</dbReference>
<dbReference type="AlphaFoldDB" id="A0A364N217"/>
<accession>A0A364N217</accession>
<evidence type="ECO:0000313" key="2">
    <source>
        <dbReference type="Proteomes" id="UP000249619"/>
    </source>
</evidence>
<evidence type="ECO:0000313" key="1">
    <source>
        <dbReference type="EMBL" id="RAR09707.1"/>
    </source>
</evidence>
<keyword evidence="2" id="KW-1185">Reference proteome</keyword>
<name>A0A364N217_STELY</name>
<dbReference type="Proteomes" id="UP000249619">
    <property type="component" value="Unassembled WGS sequence"/>
</dbReference>
<protein>
    <submittedName>
        <fullName evidence="1">Uncharacterized protein</fullName>
    </submittedName>
</protein>
<proteinExistence type="predicted"/>
<gene>
    <name evidence="1" type="ORF">DDE83_005352</name>
</gene>
<organism evidence="1 2">
    <name type="scientific">Stemphylium lycopersici</name>
    <name type="common">Tomato gray leaf spot disease fungus</name>
    <name type="synonym">Thyrospora lycopersici</name>
    <dbReference type="NCBI Taxonomy" id="183478"/>
    <lineage>
        <taxon>Eukaryota</taxon>
        <taxon>Fungi</taxon>
        <taxon>Dikarya</taxon>
        <taxon>Ascomycota</taxon>
        <taxon>Pezizomycotina</taxon>
        <taxon>Dothideomycetes</taxon>
        <taxon>Pleosporomycetidae</taxon>
        <taxon>Pleosporales</taxon>
        <taxon>Pleosporineae</taxon>
        <taxon>Pleosporaceae</taxon>
        <taxon>Stemphylium</taxon>
    </lineage>
</organism>
<comment type="caution">
    <text evidence="1">The sequence shown here is derived from an EMBL/GenBank/DDBJ whole genome shotgun (WGS) entry which is preliminary data.</text>
</comment>
<sequence>MSNSTNMNYVGGKYPEHLLDILGFERCDDWSTRDSETLTAKDSILKCCISVPQLSLRYESMPIIGKPGFATNYDGIISTKSVSWMAQHDCEDARSAKTERAEEDSVADVATQILRFDLNNKIHMSDDQQQQASFVTKLIGVTMVTTMAANRDA</sequence>
<reference evidence="2" key="1">
    <citation type="submission" date="2018-05" db="EMBL/GenBank/DDBJ databases">
        <title>Draft genome sequence of Stemphylium lycopersici strain CIDEFI 213.</title>
        <authorList>
            <person name="Medina R."/>
            <person name="Franco M.E.E."/>
            <person name="Lucentini C.G."/>
            <person name="Saparrat M.C.N."/>
            <person name="Balatti P.A."/>
        </authorList>
    </citation>
    <scope>NUCLEOTIDE SEQUENCE [LARGE SCALE GENOMIC DNA]</scope>
    <source>
        <strain evidence="2">CIDEFI 213</strain>
    </source>
</reference>